<dbReference type="GO" id="GO:0005886">
    <property type="term" value="C:plasma membrane"/>
    <property type="evidence" value="ECO:0007669"/>
    <property type="project" value="TreeGrafter"/>
</dbReference>
<dbReference type="InterPro" id="IPR008523">
    <property type="entry name" value="DUF805"/>
</dbReference>
<evidence type="ECO:0000313" key="4">
    <source>
        <dbReference type="EMBL" id="RDF11118.1"/>
    </source>
</evidence>
<evidence type="ECO:0000256" key="2">
    <source>
        <dbReference type="SAM" id="Phobius"/>
    </source>
</evidence>
<keyword evidence="6" id="KW-1185">Reference proteome</keyword>
<feature type="transmembrane region" description="Helical" evidence="2">
    <location>
        <begin position="103"/>
        <end position="122"/>
    </location>
</feature>
<dbReference type="PANTHER" id="PTHR34980:SF2">
    <property type="entry name" value="INNER MEMBRANE PROTEIN YHAH-RELATED"/>
    <property type="match status" value="1"/>
</dbReference>
<keyword evidence="2" id="KW-0472">Membrane</keyword>
<keyword evidence="2" id="KW-0812">Transmembrane</keyword>
<protein>
    <submittedName>
        <fullName evidence="3">DUF805 domain-containing protein</fullName>
    </submittedName>
</protein>
<gene>
    <name evidence="4" type="ORF">DPV84_05670</name>
    <name evidence="3" type="ORF">DPV93_08990</name>
</gene>
<reference evidence="5 6" key="1">
    <citation type="submission" date="2018-05" db="EMBL/GenBank/DDBJ databases">
        <title>Draft Genome Sequences for a Diverse set of 7 Haemophilus Species.</title>
        <authorList>
            <person name="Nichols M."/>
            <person name="Topaz N."/>
            <person name="Wang X."/>
            <person name="Wang X."/>
            <person name="Boxrud D."/>
        </authorList>
    </citation>
    <scope>NUCLEOTIDE SEQUENCE [LARGE SCALE GENOMIC DNA]</scope>
    <source>
        <strain evidence="3 5">C2002001239</strain>
        <strain evidence="4 6">C2015005473</strain>
    </source>
</reference>
<dbReference type="Pfam" id="PF05656">
    <property type="entry name" value="DUF805"/>
    <property type="match status" value="1"/>
</dbReference>
<dbReference type="Proteomes" id="UP000253950">
    <property type="component" value="Unassembled WGS sequence"/>
</dbReference>
<dbReference type="RefSeq" id="WP_007522931.1">
    <property type="nucleotide sequence ID" value="NZ_QEPN01000008.1"/>
</dbReference>
<dbReference type="EMBL" id="QEQG01000005">
    <property type="protein sequence ID" value="RDF11118.1"/>
    <property type="molecule type" value="Genomic_DNA"/>
</dbReference>
<keyword evidence="2" id="KW-1133">Transmembrane helix</keyword>
<comment type="caution">
    <text evidence="3">The sequence shown here is derived from an EMBL/GenBank/DDBJ whole genome shotgun (WGS) entry which is preliminary data.</text>
</comment>
<dbReference type="PANTHER" id="PTHR34980">
    <property type="entry name" value="INNER MEMBRANE PROTEIN-RELATED-RELATED"/>
    <property type="match status" value="1"/>
</dbReference>
<proteinExistence type="predicted"/>
<name>A0A369YDF2_9PAST</name>
<feature type="region of interest" description="Disordered" evidence="1">
    <location>
        <begin position="194"/>
        <end position="215"/>
    </location>
</feature>
<sequence>MKWFIYAIKNIFNYQGRARRSEYGWFQLVNYLLQMAFMLVFWLIIAGAAAGSMALGRNEETMLMGVSIVAIVVYALLLLYQVVIFLVSLSVTARRLHDLGWSGWWQLVLFVLPLIIIVIFMINMPTNMPSERDLAQAMFFPFLMMGIYALVAFVVMCILLFKEGQIGANKYGEDPKEEERALLQHMREQMAAKKMQEKALTSPNSAENTVEQNSN</sequence>
<evidence type="ECO:0000313" key="6">
    <source>
        <dbReference type="Proteomes" id="UP000253950"/>
    </source>
</evidence>
<feature type="transmembrane region" description="Helical" evidence="2">
    <location>
        <begin position="62"/>
        <end position="91"/>
    </location>
</feature>
<dbReference type="EMBL" id="QEPN01000008">
    <property type="protein sequence ID" value="RDE70301.1"/>
    <property type="molecule type" value="Genomic_DNA"/>
</dbReference>
<organism evidence="3 5">
    <name type="scientific">Haemophilus sputorum</name>
    <dbReference type="NCBI Taxonomy" id="1078480"/>
    <lineage>
        <taxon>Bacteria</taxon>
        <taxon>Pseudomonadati</taxon>
        <taxon>Pseudomonadota</taxon>
        <taxon>Gammaproteobacteria</taxon>
        <taxon>Pasteurellales</taxon>
        <taxon>Pasteurellaceae</taxon>
        <taxon>Haemophilus</taxon>
    </lineage>
</organism>
<feature type="compositionally biased region" description="Polar residues" evidence="1">
    <location>
        <begin position="199"/>
        <end position="215"/>
    </location>
</feature>
<dbReference type="Proteomes" id="UP000253872">
    <property type="component" value="Unassembled WGS sequence"/>
</dbReference>
<evidence type="ECO:0000313" key="5">
    <source>
        <dbReference type="Proteomes" id="UP000253872"/>
    </source>
</evidence>
<feature type="transmembrane region" description="Helical" evidence="2">
    <location>
        <begin position="142"/>
        <end position="161"/>
    </location>
</feature>
<feature type="transmembrane region" description="Helical" evidence="2">
    <location>
        <begin position="28"/>
        <end position="50"/>
    </location>
</feature>
<dbReference type="AlphaFoldDB" id="A0A369YDF2"/>
<accession>A0A369YDF2</accession>
<evidence type="ECO:0000313" key="3">
    <source>
        <dbReference type="EMBL" id="RDE70301.1"/>
    </source>
</evidence>
<evidence type="ECO:0000256" key="1">
    <source>
        <dbReference type="SAM" id="MobiDB-lite"/>
    </source>
</evidence>